<evidence type="ECO:0000313" key="3">
    <source>
        <dbReference type="EMBL" id="QDT70903.1"/>
    </source>
</evidence>
<evidence type="ECO:0000256" key="1">
    <source>
        <dbReference type="SAM" id="SignalP"/>
    </source>
</evidence>
<dbReference type="Gene3D" id="3.40.50.1820">
    <property type="entry name" value="alpha/beta hydrolase"/>
    <property type="match status" value="1"/>
</dbReference>
<evidence type="ECO:0000313" key="4">
    <source>
        <dbReference type="Proteomes" id="UP000317909"/>
    </source>
</evidence>
<dbReference type="EMBL" id="CP036339">
    <property type="protein sequence ID" value="QDT70903.1"/>
    <property type="molecule type" value="Genomic_DNA"/>
</dbReference>
<organism evidence="3 4">
    <name type="scientific">Lacipirellula limnantheis</name>
    <dbReference type="NCBI Taxonomy" id="2528024"/>
    <lineage>
        <taxon>Bacteria</taxon>
        <taxon>Pseudomonadati</taxon>
        <taxon>Planctomycetota</taxon>
        <taxon>Planctomycetia</taxon>
        <taxon>Pirellulales</taxon>
        <taxon>Lacipirellulaceae</taxon>
        <taxon>Lacipirellula</taxon>
    </lineage>
</organism>
<feature type="chain" id="PRO_5021881961" evidence="1">
    <location>
        <begin position="19"/>
        <end position="383"/>
    </location>
</feature>
<protein>
    <submittedName>
        <fullName evidence="3">Acetyl xylan esterase (AXE1)</fullName>
    </submittedName>
</protein>
<evidence type="ECO:0000259" key="2">
    <source>
        <dbReference type="Pfam" id="PF05448"/>
    </source>
</evidence>
<sequence precursor="true">MRILLCIAFLLLPLAAQAEIQTLFRGDCYTEAEAAAKLAEFAKQYDTGDQWQARAKNIRAGMLRGMNLERLPTACDLKPIRHSKRQHDGYTVENVAFESLPGFWVTGNLYLPTDAKGPIPGILCPHGHMADNRLIEQTQKRSAALARMGAAVFAYDMAGYGESIPVDHHHSETLRLQTYNSMRAIDFLLSLGLVDPERIGVTGESGGGTQTFVLGAVDPRVAVAVPVVMVSANFYGGCICESGLPIHKGPDHETNNVEIAGCMAPKPLLLVSDGRDWTKQNPQVEFPHLQRIYQLTGAPRNVENAHFADEGHDYGPSKRAAMYPFMAKHLKLDLAKIQNDKGAIDESFVIVHPREELLVFPADKPRPDYAVTDGDVVMSLLNR</sequence>
<dbReference type="PANTHER" id="PTHR22946:SF8">
    <property type="entry name" value="ACETYL XYLAN ESTERASE DOMAIN-CONTAINING PROTEIN"/>
    <property type="match status" value="1"/>
</dbReference>
<dbReference type="RefSeq" id="WP_145429852.1">
    <property type="nucleotide sequence ID" value="NZ_CP036339.1"/>
</dbReference>
<gene>
    <name evidence="3" type="ORF">I41_00560</name>
</gene>
<feature type="domain" description="Acetyl xylan esterase" evidence="2">
    <location>
        <begin position="75"/>
        <end position="229"/>
    </location>
</feature>
<keyword evidence="4" id="KW-1185">Reference proteome</keyword>
<proteinExistence type="predicted"/>
<dbReference type="KEGG" id="llh:I41_00560"/>
<dbReference type="InterPro" id="IPR029058">
    <property type="entry name" value="AB_hydrolase_fold"/>
</dbReference>
<dbReference type="Pfam" id="PF05448">
    <property type="entry name" value="AXE1"/>
    <property type="match status" value="1"/>
</dbReference>
<dbReference type="AlphaFoldDB" id="A0A517TR99"/>
<dbReference type="SUPFAM" id="SSF53474">
    <property type="entry name" value="alpha/beta-Hydrolases"/>
    <property type="match status" value="1"/>
</dbReference>
<reference evidence="3 4" key="1">
    <citation type="submission" date="2019-02" db="EMBL/GenBank/DDBJ databases">
        <title>Deep-cultivation of Planctomycetes and their phenomic and genomic characterization uncovers novel biology.</title>
        <authorList>
            <person name="Wiegand S."/>
            <person name="Jogler M."/>
            <person name="Boedeker C."/>
            <person name="Pinto D."/>
            <person name="Vollmers J."/>
            <person name="Rivas-Marin E."/>
            <person name="Kohn T."/>
            <person name="Peeters S.H."/>
            <person name="Heuer A."/>
            <person name="Rast P."/>
            <person name="Oberbeckmann S."/>
            <person name="Bunk B."/>
            <person name="Jeske O."/>
            <person name="Meyerdierks A."/>
            <person name="Storesund J.E."/>
            <person name="Kallscheuer N."/>
            <person name="Luecker S."/>
            <person name="Lage O.M."/>
            <person name="Pohl T."/>
            <person name="Merkel B.J."/>
            <person name="Hornburger P."/>
            <person name="Mueller R.-W."/>
            <person name="Bruemmer F."/>
            <person name="Labrenz M."/>
            <person name="Spormann A.M."/>
            <person name="Op den Camp H."/>
            <person name="Overmann J."/>
            <person name="Amann R."/>
            <person name="Jetten M.S.M."/>
            <person name="Mascher T."/>
            <person name="Medema M.H."/>
            <person name="Devos D.P."/>
            <person name="Kaster A.-K."/>
            <person name="Ovreas L."/>
            <person name="Rohde M."/>
            <person name="Galperin M.Y."/>
            <person name="Jogler C."/>
        </authorList>
    </citation>
    <scope>NUCLEOTIDE SEQUENCE [LARGE SCALE GENOMIC DNA]</scope>
    <source>
        <strain evidence="3 4">I41</strain>
    </source>
</reference>
<keyword evidence="1" id="KW-0732">Signal</keyword>
<dbReference type="InterPro" id="IPR050261">
    <property type="entry name" value="FrsA_esterase"/>
</dbReference>
<dbReference type="InterPro" id="IPR008391">
    <property type="entry name" value="AXE1_dom"/>
</dbReference>
<name>A0A517TR99_9BACT</name>
<dbReference type="PANTHER" id="PTHR22946">
    <property type="entry name" value="DIENELACTONE HYDROLASE DOMAIN-CONTAINING PROTEIN-RELATED"/>
    <property type="match status" value="1"/>
</dbReference>
<dbReference type="OrthoDB" id="244125at2"/>
<accession>A0A517TR99</accession>
<dbReference type="Proteomes" id="UP000317909">
    <property type="component" value="Chromosome"/>
</dbReference>
<feature type="signal peptide" evidence="1">
    <location>
        <begin position="1"/>
        <end position="18"/>
    </location>
</feature>